<dbReference type="InterPro" id="IPR025707">
    <property type="entry name" value="DNA_bp_PD1"/>
</dbReference>
<reference evidence="2" key="1">
    <citation type="journal article" date="2021" name="Environ. Microbiol.">
        <title>Genomic characterization of three novel Desulfobacterota classes expand the metabolic and phylogenetic diversity of the phylum.</title>
        <authorList>
            <person name="Murphy C.L."/>
            <person name="Biggerstaff J."/>
            <person name="Eichhorn A."/>
            <person name="Ewing E."/>
            <person name="Shahan R."/>
            <person name="Soriano D."/>
            <person name="Stewart S."/>
            <person name="VanMol K."/>
            <person name="Walker R."/>
            <person name="Walters P."/>
            <person name="Elshahed M.S."/>
            <person name="Youssef N.H."/>
        </authorList>
    </citation>
    <scope>NUCLEOTIDE SEQUENCE</scope>
    <source>
        <strain evidence="2">Zod_Metabat.24</strain>
    </source>
</reference>
<protein>
    <submittedName>
        <fullName evidence="2">DNA-binding protein</fullName>
    </submittedName>
</protein>
<dbReference type="Pfam" id="PF03479">
    <property type="entry name" value="PCC"/>
    <property type="match status" value="1"/>
</dbReference>
<evidence type="ECO:0000313" key="2">
    <source>
        <dbReference type="EMBL" id="MBN1574502.1"/>
    </source>
</evidence>
<gene>
    <name evidence="2" type="ORF">JW984_15000</name>
</gene>
<dbReference type="InterPro" id="IPR005175">
    <property type="entry name" value="PPC_dom"/>
</dbReference>
<dbReference type="PIRSF" id="PIRSF016702">
    <property type="entry name" value="DNA_bp_PD1"/>
    <property type="match status" value="1"/>
</dbReference>
<accession>A0A9D8PS01</accession>
<dbReference type="AlphaFoldDB" id="A0A9D8PS01"/>
<dbReference type="PANTHER" id="PTHR34988:SF1">
    <property type="entry name" value="DNA-BINDING PROTEIN"/>
    <property type="match status" value="1"/>
</dbReference>
<dbReference type="PROSITE" id="PS51742">
    <property type="entry name" value="PPC"/>
    <property type="match status" value="1"/>
</dbReference>
<dbReference type="SUPFAM" id="SSF117856">
    <property type="entry name" value="AF0104/ALDC/Ptd012-like"/>
    <property type="match status" value="1"/>
</dbReference>
<dbReference type="EMBL" id="JAFGIX010000081">
    <property type="protein sequence ID" value="MBN1574502.1"/>
    <property type="molecule type" value="Genomic_DNA"/>
</dbReference>
<evidence type="ECO:0000313" key="3">
    <source>
        <dbReference type="Proteomes" id="UP000809273"/>
    </source>
</evidence>
<dbReference type="Gene3D" id="3.30.1330.80">
    <property type="entry name" value="Hypothetical protein, similar to alpha- acetolactate decarboxylase, domain 2"/>
    <property type="match status" value="1"/>
</dbReference>
<comment type="caution">
    <text evidence="2">The sequence shown here is derived from an EMBL/GenBank/DDBJ whole genome shotgun (WGS) entry which is preliminary data.</text>
</comment>
<organism evidence="2 3">
    <name type="scientific">Candidatus Zymogenus saltonus</name>
    <dbReference type="NCBI Taxonomy" id="2844893"/>
    <lineage>
        <taxon>Bacteria</taxon>
        <taxon>Deltaproteobacteria</taxon>
        <taxon>Candidatus Zymogenia</taxon>
        <taxon>Candidatus Zymogeniales</taxon>
        <taxon>Candidatus Zymogenaceae</taxon>
        <taxon>Candidatus Zymogenus</taxon>
    </lineage>
</organism>
<name>A0A9D8PS01_9DELT</name>
<feature type="domain" description="PPC" evidence="1">
    <location>
        <begin position="4"/>
        <end position="139"/>
    </location>
</feature>
<evidence type="ECO:0000259" key="1">
    <source>
        <dbReference type="PROSITE" id="PS51742"/>
    </source>
</evidence>
<sequence length="139" mass="15511">MRIRNEENGFLIRLDMGEPLLDSIICFAKERSIEAAFLWGLGAVKDVTLGYYDIENKRYEKNRYDGTLELVSLTGNLARTDEGAFVHAHAVISNSANETIGGHVFSMVTAATVEIYLIPLKPGLSRKHDERTGLKLLDI</sequence>
<reference evidence="2" key="2">
    <citation type="submission" date="2021-01" db="EMBL/GenBank/DDBJ databases">
        <authorList>
            <person name="Hahn C.R."/>
            <person name="Youssef N.H."/>
            <person name="Elshahed M."/>
        </authorList>
    </citation>
    <scope>NUCLEOTIDE SEQUENCE</scope>
    <source>
        <strain evidence="2">Zod_Metabat.24</strain>
    </source>
</reference>
<dbReference type="Proteomes" id="UP000809273">
    <property type="component" value="Unassembled WGS sequence"/>
</dbReference>
<keyword evidence="2" id="KW-0238">DNA-binding</keyword>
<dbReference type="PANTHER" id="PTHR34988">
    <property type="entry name" value="PROTEIN, PUTATIVE-RELATED"/>
    <property type="match status" value="1"/>
</dbReference>
<dbReference type="CDD" id="cd11378">
    <property type="entry name" value="DUF296"/>
    <property type="match status" value="1"/>
</dbReference>
<proteinExistence type="predicted"/>
<dbReference type="GO" id="GO:0003677">
    <property type="term" value="F:DNA binding"/>
    <property type="evidence" value="ECO:0007669"/>
    <property type="project" value="UniProtKB-KW"/>
</dbReference>